<evidence type="ECO:0000313" key="4">
    <source>
        <dbReference type="Proteomes" id="UP000221222"/>
    </source>
</evidence>
<sequence length="447" mass="53013">MNYNLTFIKKLFAFILIIFVFIGAFLFYQKDFQYWSLYYYSTVFITIIYLYKNIPFCYFFSFLFIIFQLIGITFSVIPFLYFDLELEGLNKALFLHSLSLCFTVAINILFFSKYRVKLTVKNSLFDTPAWSKFILINKRIFYFTLPFVFLAMYFSNGWKSFFGIEGYDRVASMKGMGFLMIFSVINVGSAIFLVLNNFYKKNYLNILFPLFSILVINGFTQGRNNLIWLIFTAFFVLGVFNKINKKTIIYFFFLGLLIVFYKIMRYNPNENQFSLLLTFFLNFTGDFDVVIRTTNLLNYIEKNDFFGLYHIWSQLLVYLPRTIFPDKPQILGNLYLNALVFPGVYTGGIGSTGFTFGVISVLYSITGISFALLLLFLSCFVFIKFDNYIYKEIVNKRLSIFFVIYFFLLQNVIIYYREWSTGITNILLYSFIYIFFYTIFKFNWTKG</sequence>
<reference evidence="2 5" key="2">
    <citation type="submission" date="2018-08" db="EMBL/GenBank/DDBJ databases">
        <title>Complete genome of the Arcobacter molluscorum type strain LMG 25693.</title>
        <authorList>
            <person name="Miller W.G."/>
            <person name="Yee E."/>
            <person name="Bono J.L."/>
        </authorList>
    </citation>
    <scope>NUCLEOTIDE SEQUENCE [LARGE SCALE GENOMIC DNA]</scope>
    <source>
        <strain evidence="2 5">CECT 7696</strain>
    </source>
</reference>
<feature type="transmembrane region" description="Helical" evidence="1">
    <location>
        <begin position="93"/>
        <end position="111"/>
    </location>
</feature>
<feature type="transmembrane region" description="Helical" evidence="1">
    <location>
        <begin position="140"/>
        <end position="156"/>
    </location>
</feature>
<dbReference type="EMBL" id="CP032098">
    <property type="protein sequence ID" value="AXX91795.1"/>
    <property type="molecule type" value="Genomic_DNA"/>
</dbReference>
<keyword evidence="1" id="KW-0812">Transmembrane</keyword>
<feature type="transmembrane region" description="Helical" evidence="1">
    <location>
        <begin position="336"/>
        <end position="359"/>
    </location>
</feature>
<proteinExistence type="predicted"/>
<dbReference type="Proteomes" id="UP000262712">
    <property type="component" value="Chromosome"/>
</dbReference>
<feature type="transmembrane region" description="Helical" evidence="1">
    <location>
        <begin position="365"/>
        <end position="385"/>
    </location>
</feature>
<feature type="transmembrane region" description="Helical" evidence="1">
    <location>
        <begin position="58"/>
        <end position="81"/>
    </location>
</feature>
<keyword evidence="4" id="KW-1185">Reference proteome</keyword>
<dbReference type="KEGG" id="amol:AMOL_0800"/>
<reference evidence="3 4" key="1">
    <citation type="submission" date="2017-09" db="EMBL/GenBank/DDBJ databases">
        <title>Arcobacter canalis sp. nov., a new species isolated from a water canal contaminated with urban sewage.</title>
        <authorList>
            <person name="Perez-Cataluna A."/>
            <person name="Salas-Masso N."/>
            <person name="Figueras M.J."/>
        </authorList>
    </citation>
    <scope>NUCLEOTIDE SEQUENCE [LARGE SCALE GENOMIC DNA]</scope>
    <source>
        <strain evidence="3 4">F98-3</strain>
    </source>
</reference>
<gene>
    <name evidence="2" type="ORF">AMOL_0800</name>
    <name evidence="3" type="ORF">CPU12_11450</name>
</gene>
<feature type="transmembrane region" description="Helical" evidence="1">
    <location>
        <begin position="34"/>
        <end position="51"/>
    </location>
</feature>
<evidence type="ECO:0000313" key="2">
    <source>
        <dbReference type="EMBL" id="AXX91795.1"/>
    </source>
</evidence>
<feature type="transmembrane region" description="Helical" evidence="1">
    <location>
        <begin position="305"/>
        <end position="324"/>
    </location>
</feature>
<feature type="transmembrane region" description="Helical" evidence="1">
    <location>
        <begin position="225"/>
        <end position="241"/>
    </location>
</feature>
<accession>A0A2G1DFC3</accession>
<feature type="transmembrane region" description="Helical" evidence="1">
    <location>
        <begin position="422"/>
        <end position="440"/>
    </location>
</feature>
<dbReference type="RefSeq" id="WP_099343261.1">
    <property type="nucleotide sequence ID" value="NZ_CP032098.1"/>
</dbReference>
<feature type="transmembrane region" description="Helical" evidence="1">
    <location>
        <begin position="397"/>
        <end position="416"/>
    </location>
</feature>
<feature type="transmembrane region" description="Helical" evidence="1">
    <location>
        <begin position="176"/>
        <end position="195"/>
    </location>
</feature>
<evidence type="ECO:0000313" key="5">
    <source>
        <dbReference type="Proteomes" id="UP000262712"/>
    </source>
</evidence>
<dbReference type="Proteomes" id="UP000221222">
    <property type="component" value="Unassembled WGS sequence"/>
</dbReference>
<evidence type="ECO:0000256" key="1">
    <source>
        <dbReference type="SAM" id="Phobius"/>
    </source>
</evidence>
<organism evidence="3 4">
    <name type="scientific">Malaciobacter molluscorum LMG 25693</name>
    <dbReference type="NCBI Taxonomy" id="870501"/>
    <lineage>
        <taxon>Bacteria</taxon>
        <taxon>Pseudomonadati</taxon>
        <taxon>Campylobacterota</taxon>
        <taxon>Epsilonproteobacteria</taxon>
        <taxon>Campylobacterales</taxon>
        <taxon>Arcobacteraceae</taxon>
        <taxon>Malaciobacter</taxon>
    </lineage>
</organism>
<dbReference type="EMBL" id="NXFY01000021">
    <property type="protein sequence ID" value="PHO17212.1"/>
    <property type="molecule type" value="Genomic_DNA"/>
</dbReference>
<dbReference type="AlphaFoldDB" id="A0A2G1DFC3"/>
<name>A0A2G1DFC3_9BACT</name>
<feature type="transmembrane region" description="Helical" evidence="1">
    <location>
        <begin position="202"/>
        <end position="219"/>
    </location>
</feature>
<protein>
    <submittedName>
        <fullName evidence="2">Membrane protein</fullName>
    </submittedName>
</protein>
<feature type="transmembrane region" description="Helical" evidence="1">
    <location>
        <begin position="12"/>
        <end position="28"/>
    </location>
</feature>
<feature type="transmembrane region" description="Helical" evidence="1">
    <location>
        <begin position="248"/>
        <end position="264"/>
    </location>
</feature>
<evidence type="ECO:0000313" key="3">
    <source>
        <dbReference type="EMBL" id="PHO17212.1"/>
    </source>
</evidence>
<keyword evidence="1" id="KW-1133">Transmembrane helix</keyword>
<keyword evidence="1" id="KW-0472">Membrane</keyword>